<evidence type="ECO:0000313" key="1">
    <source>
        <dbReference type="EMBL" id="BDD52889.1"/>
    </source>
</evidence>
<reference evidence="1 2" key="1">
    <citation type="submission" date="2021-12" db="EMBL/GenBank/DDBJ databases">
        <title>Complete genome sequence of Phytobacter diazotrophicus TA9734.</title>
        <authorList>
            <person name="Kubota H."/>
            <person name="Nakayama Y."/>
            <person name="Ariyoshi T."/>
        </authorList>
    </citation>
    <scope>NUCLEOTIDE SEQUENCE [LARGE SCALE GENOMIC DNA]</scope>
    <source>
        <strain evidence="1 2">TA9734</strain>
    </source>
</reference>
<evidence type="ECO:0000313" key="2">
    <source>
        <dbReference type="Proteomes" id="UP001320460"/>
    </source>
</evidence>
<dbReference type="Proteomes" id="UP001320460">
    <property type="component" value="Chromosome"/>
</dbReference>
<organism evidence="1 2">
    <name type="scientific">Phytobacter diazotrophicus</name>
    <dbReference type="NCBI Taxonomy" id="395631"/>
    <lineage>
        <taxon>Bacteria</taxon>
        <taxon>Pseudomonadati</taxon>
        <taxon>Pseudomonadota</taxon>
        <taxon>Gammaproteobacteria</taxon>
        <taxon>Enterobacterales</taxon>
        <taxon>Enterobacteriaceae</taxon>
        <taxon>Phytobacter</taxon>
    </lineage>
</organism>
<dbReference type="RefSeq" id="WP_125125271.1">
    <property type="nucleotide sequence ID" value="NZ_AP025334.1"/>
</dbReference>
<keyword evidence="2" id="KW-1185">Reference proteome</keyword>
<name>A0ABN6LUM4_9ENTR</name>
<dbReference type="PANTHER" id="PTHR35564:SF3">
    <property type="entry name" value="TYPE VI SECRETION SYSTEM BASEPLATE SUBUNIT TSSG"/>
    <property type="match status" value="1"/>
</dbReference>
<dbReference type="InterPro" id="IPR010732">
    <property type="entry name" value="T6SS_TssG-like"/>
</dbReference>
<sequence>MDRTPQPARTGLIHRLTPHISRINFYRFCQYLEQAAPHAPPLGSSANPADDPVRFRPHPGMGFPVSELKAVEHHSQQPDAPVTVRTTFLGLYGVDSPLPTAYLDDIAQGKDGHEAVMAFLDIFNHRFTTQYYRIWRKYNYPASFEPGARDAISRCLLGLIGLGIPGSENHIATPVSRFLALLSVMRLPTRTAEGVTALVALLAPKTQATVTPHDPQSVVLQTRACLSRTSRIDLTTRALLGRTGTDVNSQLLLQFYTEEADEVRGWLPGGQLHTDLLVLLRVYLGWRCQARLQLTLPVSLLPAAQLGKQRVQIGLTGILRTSGSAPDTGTVTVKLGRYQGLMPGSTRWDRERITHVHYPL</sequence>
<dbReference type="NCBIfam" id="TIGR03347">
    <property type="entry name" value="VI_chp_1"/>
    <property type="match status" value="1"/>
</dbReference>
<evidence type="ECO:0008006" key="3">
    <source>
        <dbReference type="Google" id="ProtNLM"/>
    </source>
</evidence>
<protein>
    <recommendedName>
        <fullName evidence="3">Type VI secretion system protein ImpH</fullName>
    </recommendedName>
</protein>
<gene>
    <name evidence="1" type="ORF">PDTA9734_43760</name>
</gene>
<accession>A0ABN6LUM4</accession>
<dbReference type="Pfam" id="PF06996">
    <property type="entry name" value="T6SS_TssG"/>
    <property type="match status" value="1"/>
</dbReference>
<dbReference type="EMBL" id="AP025334">
    <property type="protein sequence ID" value="BDD52889.1"/>
    <property type="molecule type" value="Genomic_DNA"/>
</dbReference>
<dbReference type="PANTHER" id="PTHR35564">
    <property type="match status" value="1"/>
</dbReference>
<proteinExistence type="predicted"/>